<proteinExistence type="predicted"/>
<name>A0A0N0VDJ6_LEPPY</name>
<dbReference type="AlphaFoldDB" id="A0A0N0VDJ6"/>
<organism evidence="3 4">
    <name type="scientific">Leptomonas pyrrhocoris</name>
    <name type="common">Firebug parasite</name>
    <dbReference type="NCBI Taxonomy" id="157538"/>
    <lineage>
        <taxon>Eukaryota</taxon>
        <taxon>Discoba</taxon>
        <taxon>Euglenozoa</taxon>
        <taxon>Kinetoplastea</taxon>
        <taxon>Metakinetoplastina</taxon>
        <taxon>Trypanosomatida</taxon>
        <taxon>Trypanosomatidae</taxon>
        <taxon>Leishmaniinae</taxon>
        <taxon>Leptomonas</taxon>
    </lineage>
</organism>
<evidence type="ECO:0000256" key="1">
    <source>
        <dbReference type="SAM" id="Phobius"/>
    </source>
</evidence>
<evidence type="ECO:0008006" key="5">
    <source>
        <dbReference type="Google" id="ProtNLM"/>
    </source>
</evidence>
<gene>
    <name evidence="3" type="ORF">ABB37_08583</name>
</gene>
<sequence>MCIFFCLFVCFMLFTCVLVGLSPFPCAHRPINIYVLILPFFLRAHRRCTELLKRTPRPRMWISSTFGSFVLFLCVSLFFSIHLPRSRVCCCCFFLLLFSTQHWGLRYIRLYLSCVLSRMPTTTTC</sequence>
<evidence type="ECO:0000313" key="3">
    <source>
        <dbReference type="EMBL" id="KPA75282.1"/>
    </source>
</evidence>
<feature type="chain" id="PRO_5005861099" description="Secreted peptide" evidence="2">
    <location>
        <begin position="21"/>
        <end position="125"/>
    </location>
</feature>
<comment type="caution">
    <text evidence="3">The sequence shown here is derived from an EMBL/GenBank/DDBJ whole genome shotgun (WGS) entry which is preliminary data.</text>
</comment>
<dbReference type="RefSeq" id="XP_015653721.1">
    <property type="nucleotide sequence ID" value="XM_015807639.1"/>
</dbReference>
<reference evidence="3 4" key="1">
    <citation type="submission" date="2015-07" db="EMBL/GenBank/DDBJ databases">
        <title>High-quality genome of monoxenous trypanosomatid Leptomonas pyrrhocoris.</title>
        <authorList>
            <person name="Flegontov P."/>
            <person name="Butenko A."/>
            <person name="Firsov S."/>
            <person name="Vlcek C."/>
            <person name="Logacheva M.D."/>
            <person name="Field M."/>
            <person name="Filatov D."/>
            <person name="Flegontova O."/>
            <person name="Gerasimov E."/>
            <person name="Jackson A.P."/>
            <person name="Kelly S."/>
            <person name="Opperdoes F."/>
            <person name="O'Reilly A."/>
            <person name="Votypka J."/>
            <person name="Yurchenko V."/>
            <person name="Lukes J."/>
        </authorList>
    </citation>
    <scope>NUCLEOTIDE SEQUENCE [LARGE SCALE GENOMIC DNA]</scope>
    <source>
        <strain evidence="3">H10</strain>
    </source>
</reference>
<dbReference type="GeneID" id="26908867"/>
<evidence type="ECO:0000313" key="4">
    <source>
        <dbReference type="Proteomes" id="UP000037923"/>
    </source>
</evidence>
<dbReference type="Proteomes" id="UP000037923">
    <property type="component" value="Unassembled WGS sequence"/>
</dbReference>
<feature type="transmembrane region" description="Helical" evidence="1">
    <location>
        <begin position="60"/>
        <end position="83"/>
    </location>
</feature>
<keyword evidence="1" id="KW-1133">Transmembrane helix</keyword>
<dbReference type="VEuPathDB" id="TriTrypDB:LpyrH10_25_0810"/>
<keyword evidence="1" id="KW-0472">Membrane</keyword>
<feature type="signal peptide" evidence="2">
    <location>
        <begin position="1"/>
        <end position="20"/>
    </location>
</feature>
<keyword evidence="2" id="KW-0732">Signal</keyword>
<keyword evidence="4" id="KW-1185">Reference proteome</keyword>
<keyword evidence="1" id="KW-0812">Transmembrane</keyword>
<accession>A0A0N0VDJ6</accession>
<protein>
    <recommendedName>
        <fullName evidence="5">Secreted peptide</fullName>
    </recommendedName>
</protein>
<evidence type="ECO:0000256" key="2">
    <source>
        <dbReference type="SAM" id="SignalP"/>
    </source>
</evidence>
<dbReference type="EMBL" id="LGTL01000025">
    <property type="protein sequence ID" value="KPA75282.1"/>
    <property type="molecule type" value="Genomic_DNA"/>
</dbReference>